<sequence>MMNGTTYQMTIHAPLTAPTSHLPVSETPQEGEQTDVEAPTTIPVCERTSLNRPPSSAIDEKSDMLKRATNMSLGRRTSRLEQWLHEQRRLSAGSEAALQGADDVQAVRETDHPCVAYPHLGVASFRTHAPDDRAMVESYIFVDDTDVPRAPPAPDASVFQTLAGFSDATPRPSPPSTPRKTSPVRPSDGFFTLRSHRRGYGSRRASTLSGLEHSSLSIVAHRLRTELGATHVSSGAHSSSPNALSLHDRPPSEDVQSQSSRPMSLSPWKLRRPGVIDHFTEAYDERSHLPPSRPSLSSCITQSSTASCATISSDAASVSRKLYLGSVHHHSPALFSSSSHSLWSLPTDASHMYDPPESTKVIAQDREKANAIRIPLPLKMHGAGLGSVSSALGSPGRARRKRKLIISGIPADDERRYSAAKKWCESFGDLNYFERTPSGDIHVDFRKTEVAETVCRLQARVYIKGVGSVCLSYFTGKRP</sequence>
<feature type="region of interest" description="Disordered" evidence="1">
    <location>
        <begin position="230"/>
        <end position="267"/>
    </location>
</feature>
<dbReference type="AlphaFoldDB" id="A0A165CAY6"/>
<accession>A0A165CAY6</accession>
<evidence type="ECO:0000313" key="2">
    <source>
        <dbReference type="EMBL" id="KZT02483.1"/>
    </source>
</evidence>
<feature type="region of interest" description="Disordered" evidence="1">
    <location>
        <begin position="165"/>
        <end position="196"/>
    </location>
</feature>
<evidence type="ECO:0008006" key="4">
    <source>
        <dbReference type="Google" id="ProtNLM"/>
    </source>
</evidence>
<dbReference type="Proteomes" id="UP000076871">
    <property type="component" value="Unassembled WGS sequence"/>
</dbReference>
<dbReference type="OrthoDB" id="3071736at2759"/>
<keyword evidence="3" id="KW-1185">Reference proteome</keyword>
<feature type="compositionally biased region" description="Polar residues" evidence="1">
    <location>
        <begin position="231"/>
        <end position="243"/>
    </location>
</feature>
<dbReference type="InParanoid" id="A0A165CAY6"/>
<gene>
    <name evidence="2" type="ORF">LAESUDRAFT_730229</name>
</gene>
<feature type="compositionally biased region" description="Polar residues" evidence="1">
    <location>
        <begin position="254"/>
        <end position="263"/>
    </location>
</feature>
<reference evidence="2 3" key="1">
    <citation type="journal article" date="2016" name="Mol. Biol. Evol.">
        <title>Comparative Genomics of Early-Diverging Mushroom-Forming Fungi Provides Insights into the Origins of Lignocellulose Decay Capabilities.</title>
        <authorList>
            <person name="Nagy L.G."/>
            <person name="Riley R."/>
            <person name="Tritt A."/>
            <person name="Adam C."/>
            <person name="Daum C."/>
            <person name="Floudas D."/>
            <person name="Sun H."/>
            <person name="Yadav J.S."/>
            <person name="Pangilinan J."/>
            <person name="Larsson K.H."/>
            <person name="Matsuura K."/>
            <person name="Barry K."/>
            <person name="Labutti K."/>
            <person name="Kuo R."/>
            <person name="Ohm R.A."/>
            <person name="Bhattacharya S.S."/>
            <person name="Shirouzu T."/>
            <person name="Yoshinaga Y."/>
            <person name="Martin F.M."/>
            <person name="Grigoriev I.V."/>
            <person name="Hibbett D.S."/>
        </authorList>
    </citation>
    <scope>NUCLEOTIDE SEQUENCE [LARGE SCALE GENOMIC DNA]</scope>
    <source>
        <strain evidence="2 3">93-53</strain>
    </source>
</reference>
<dbReference type="STRING" id="1314785.A0A165CAY6"/>
<feature type="compositionally biased region" description="Low complexity" evidence="1">
    <location>
        <begin position="178"/>
        <end position="187"/>
    </location>
</feature>
<dbReference type="GeneID" id="63826824"/>
<evidence type="ECO:0000313" key="3">
    <source>
        <dbReference type="Proteomes" id="UP000076871"/>
    </source>
</evidence>
<proteinExistence type="predicted"/>
<organism evidence="2 3">
    <name type="scientific">Laetiporus sulphureus 93-53</name>
    <dbReference type="NCBI Taxonomy" id="1314785"/>
    <lineage>
        <taxon>Eukaryota</taxon>
        <taxon>Fungi</taxon>
        <taxon>Dikarya</taxon>
        <taxon>Basidiomycota</taxon>
        <taxon>Agaricomycotina</taxon>
        <taxon>Agaricomycetes</taxon>
        <taxon>Polyporales</taxon>
        <taxon>Laetiporus</taxon>
    </lineage>
</organism>
<feature type="region of interest" description="Disordered" evidence="1">
    <location>
        <begin position="1"/>
        <end position="37"/>
    </location>
</feature>
<dbReference type="RefSeq" id="XP_040760223.1">
    <property type="nucleotide sequence ID" value="XM_040909795.1"/>
</dbReference>
<dbReference type="EMBL" id="KV427652">
    <property type="protein sequence ID" value="KZT02483.1"/>
    <property type="molecule type" value="Genomic_DNA"/>
</dbReference>
<name>A0A165CAY6_9APHY</name>
<evidence type="ECO:0000256" key="1">
    <source>
        <dbReference type="SAM" id="MobiDB-lite"/>
    </source>
</evidence>
<protein>
    <recommendedName>
        <fullName evidence="4">RRM domain-containing protein</fullName>
    </recommendedName>
</protein>